<name>A0AAW7Z8J5_9ALTE</name>
<evidence type="ECO:0000256" key="3">
    <source>
        <dbReference type="PIRSR" id="PIRSR016184-1"/>
    </source>
</evidence>
<dbReference type="NCBIfam" id="TIGR00654">
    <property type="entry name" value="PhzF_family"/>
    <property type="match status" value="1"/>
</dbReference>
<dbReference type="InterPro" id="IPR003719">
    <property type="entry name" value="Phenazine_PhzF-like"/>
</dbReference>
<dbReference type="PANTHER" id="PTHR13774:SF39">
    <property type="entry name" value="BIOSYNTHESIS PROTEIN, PUTATIVE-RELATED"/>
    <property type="match status" value="1"/>
</dbReference>
<dbReference type="Pfam" id="PF02567">
    <property type="entry name" value="PhzC-PhzF"/>
    <property type="match status" value="1"/>
</dbReference>
<dbReference type="Proteomes" id="UP001170717">
    <property type="component" value="Unassembled WGS sequence"/>
</dbReference>
<evidence type="ECO:0000313" key="5">
    <source>
        <dbReference type="Proteomes" id="UP001170717"/>
    </source>
</evidence>
<proteinExistence type="inferred from homology"/>
<reference evidence="4" key="1">
    <citation type="submission" date="2023-07" db="EMBL/GenBank/DDBJ databases">
        <title>Genome content predicts the carbon catabolic preferences of heterotrophic bacteria.</title>
        <authorList>
            <person name="Gralka M."/>
        </authorList>
    </citation>
    <scope>NUCLEOTIDE SEQUENCE</scope>
    <source>
        <strain evidence="4">F2M12</strain>
    </source>
</reference>
<sequence>MKVSVEIVNAFIDGDTGGNSAGVVLDANALTAQQKLHVAQKVGLSETAFVSRSDVATIKLEFFTPVQQIAHCGHATIATFSRMSELGLVQNGRMSKETVDGVREIIIDGSMAFMEQSRPTYTDVKNTQHVQAALNLSSDVPLDSVTIVNTGNAFLLVPLQNASSVAEIHPNQALINEISEQYDLIGFYVFSRDTDVDGRHAGARMFAPRYGIDEESATGMAAGPLACYLHDRQGLEDTTLLIEQGHLMDPPSPSVINVNLQLVNGSISRLMAGGVGRSIRLVEIEI</sequence>
<evidence type="ECO:0000256" key="1">
    <source>
        <dbReference type="ARBA" id="ARBA00008270"/>
    </source>
</evidence>
<dbReference type="GO" id="GO:0005737">
    <property type="term" value="C:cytoplasm"/>
    <property type="evidence" value="ECO:0007669"/>
    <property type="project" value="TreeGrafter"/>
</dbReference>
<accession>A0AAW7Z8J5</accession>
<feature type="active site" evidence="3">
    <location>
        <position position="46"/>
    </location>
</feature>
<dbReference type="EMBL" id="JAUOQI010000018">
    <property type="protein sequence ID" value="MDO6579376.1"/>
    <property type="molecule type" value="Genomic_DNA"/>
</dbReference>
<evidence type="ECO:0000313" key="4">
    <source>
        <dbReference type="EMBL" id="MDO6579376.1"/>
    </source>
</evidence>
<dbReference type="GO" id="GO:0016853">
    <property type="term" value="F:isomerase activity"/>
    <property type="evidence" value="ECO:0007669"/>
    <property type="project" value="UniProtKB-KW"/>
</dbReference>
<protein>
    <submittedName>
        <fullName evidence="4">PhzF family phenazine biosynthesis protein</fullName>
    </submittedName>
</protein>
<keyword evidence="2" id="KW-0413">Isomerase</keyword>
<dbReference type="PANTHER" id="PTHR13774">
    <property type="entry name" value="PHENAZINE BIOSYNTHESIS PROTEIN"/>
    <property type="match status" value="1"/>
</dbReference>
<dbReference type="Gene3D" id="3.10.310.10">
    <property type="entry name" value="Diaminopimelate Epimerase, Chain A, domain 1"/>
    <property type="match status" value="2"/>
</dbReference>
<evidence type="ECO:0000256" key="2">
    <source>
        <dbReference type="ARBA" id="ARBA00023235"/>
    </source>
</evidence>
<organism evidence="4 5">
    <name type="scientific">Alteromonas stellipolaris</name>
    <dbReference type="NCBI Taxonomy" id="233316"/>
    <lineage>
        <taxon>Bacteria</taxon>
        <taxon>Pseudomonadati</taxon>
        <taxon>Pseudomonadota</taxon>
        <taxon>Gammaproteobacteria</taxon>
        <taxon>Alteromonadales</taxon>
        <taxon>Alteromonadaceae</taxon>
        <taxon>Alteromonas/Salinimonas group</taxon>
        <taxon>Alteromonas</taxon>
    </lineage>
</organism>
<comment type="similarity">
    <text evidence="1">Belongs to the PhzF family.</text>
</comment>
<gene>
    <name evidence="4" type="ORF">Q4527_18405</name>
</gene>
<dbReference type="AlphaFoldDB" id="A0AAW7Z8J5"/>
<dbReference type="SUPFAM" id="SSF54506">
    <property type="entry name" value="Diaminopimelate epimerase-like"/>
    <property type="match status" value="1"/>
</dbReference>
<dbReference type="PIRSF" id="PIRSF016184">
    <property type="entry name" value="PhzC_PhzF"/>
    <property type="match status" value="1"/>
</dbReference>
<dbReference type="RefSeq" id="WP_303539006.1">
    <property type="nucleotide sequence ID" value="NZ_JAUOQI010000018.1"/>
</dbReference>
<comment type="caution">
    <text evidence="4">The sequence shown here is derived from an EMBL/GenBank/DDBJ whole genome shotgun (WGS) entry which is preliminary data.</text>
</comment>